<dbReference type="Proteomes" id="UP000253250">
    <property type="component" value="Unassembled WGS sequence"/>
</dbReference>
<dbReference type="Gene3D" id="3.40.50.300">
    <property type="entry name" value="P-loop containing nucleotide triphosphate hydrolases"/>
    <property type="match status" value="1"/>
</dbReference>
<evidence type="ECO:0000256" key="8">
    <source>
        <dbReference type="ARBA" id="ARBA00022840"/>
    </source>
</evidence>
<evidence type="ECO:0000256" key="3">
    <source>
        <dbReference type="ARBA" id="ARBA00005417"/>
    </source>
</evidence>
<dbReference type="GO" id="GO:0005886">
    <property type="term" value="C:plasma membrane"/>
    <property type="evidence" value="ECO:0007669"/>
    <property type="project" value="UniProtKB-SubCell"/>
</dbReference>
<evidence type="ECO:0000313" key="12">
    <source>
        <dbReference type="EMBL" id="RCN58533.1"/>
    </source>
</evidence>
<comment type="function">
    <text evidence="1">Part of the ABC transporter FtsEX involved in cellular division. Important for assembly or stability of the septal ring.</text>
</comment>
<dbReference type="GO" id="GO:0022857">
    <property type="term" value="F:transmembrane transporter activity"/>
    <property type="evidence" value="ECO:0007669"/>
    <property type="project" value="TreeGrafter"/>
</dbReference>
<dbReference type="InterPro" id="IPR005286">
    <property type="entry name" value="Cell_div_FtsE"/>
</dbReference>
<dbReference type="SMART" id="SM00382">
    <property type="entry name" value="AAA"/>
    <property type="match status" value="1"/>
</dbReference>
<dbReference type="InterPro" id="IPR003593">
    <property type="entry name" value="AAA+_ATPase"/>
</dbReference>
<dbReference type="PANTHER" id="PTHR24220:SF470">
    <property type="entry name" value="CELL DIVISION ATP-BINDING PROTEIN FTSE"/>
    <property type="match status" value="1"/>
</dbReference>
<dbReference type="PANTHER" id="PTHR24220">
    <property type="entry name" value="IMPORT ATP-BINDING PROTEIN"/>
    <property type="match status" value="1"/>
</dbReference>
<accession>A0A1C2FZP7</accession>
<dbReference type="GO" id="GO:0051301">
    <property type="term" value="P:cell division"/>
    <property type="evidence" value="ECO:0007669"/>
    <property type="project" value="UniProtKB-UniRule"/>
</dbReference>
<comment type="subunit">
    <text evidence="11">Homodimer. Forms a membrane-associated complex with FtsX.</text>
</comment>
<protein>
    <recommendedName>
        <fullName evidence="4 11">Cell division ATP-binding protein FtsE</fullName>
    </recommendedName>
</protein>
<evidence type="ECO:0000256" key="1">
    <source>
        <dbReference type="ARBA" id="ARBA00002579"/>
    </source>
</evidence>
<dbReference type="PROSITE" id="PS00211">
    <property type="entry name" value="ABC_TRANSPORTER_1"/>
    <property type="match status" value="1"/>
</dbReference>
<dbReference type="InterPro" id="IPR015854">
    <property type="entry name" value="ABC_transpr_LolD-like"/>
</dbReference>
<dbReference type="PROSITE" id="PS50893">
    <property type="entry name" value="ABC_TRANSPORTER_2"/>
    <property type="match status" value="1"/>
</dbReference>
<evidence type="ECO:0000256" key="2">
    <source>
        <dbReference type="ARBA" id="ARBA00004202"/>
    </source>
</evidence>
<dbReference type="FunFam" id="3.40.50.300:FF:000056">
    <property type="entry name" value="Cell division ATP-binding protein FtsE"/>
    <property type="match status" value="1"/>
</dbReference>
<dbReference type="Pfam" id="PF00005">
    <property type="entry name" value="ABC_tran"/>
    <property type="match status" value="1"/>
</dbReference>
<dbReference type="InterPro" id="IPR017871">
    <property type="entry name" value="ABC_transporter-like_CS"/>
</dbReference>
<evidence type="ECO:0000256" key="11">
    <source>
        <dbReference type="RuleBase" id="RU365094"/>
    </source>
</evidence>
<dbReference type="RefSeq" id="WP_065971494.1">
    <property type="nucleotide sequence ID" value="NZ_CP080624.1"/>
</dbReference>
<keyword evidence="9 11" id="KW-0472">Membrane</keyword>
<reference evidence="12 13" key="1">
    <citation type="submission" date="2018-02" db="EMBL/GenBank/DDBJ databases">
        <title>Insights into the biology of acidophilic members of the Acidiferrobacteraceae family derived from comparative genomic analyses.</title>
        <authorList>
            <person name="Issotta F."/>
            <person name="Thyssen C."/>
            <person name="Mena C."/>
            <person name="Moya A."/>
            <person name="Bellenberg S."/>
            <person name="Sproer C."/>
            <person name="Covarrubias P.C."/>
            <person name="Sand W."/>
            <person name="Quatrini R."/>
            <person name="Vera M."/>
        </authorList>
    </citation>
    <scope>NUCLEOTIDE SEQUENCE [LARGE SCALE GENOMIC DNA]</scope>
    <source>
        <strain evidence="13">m-1</strain>
    </source>
</reference>
<gene>
    <name evidence="11 12" type="primary">ftsE</name>
    <name evidence="12" type="ORF">C4900_01685</name>
</gene>
<keyword evidence="8 11" id="KW-0067">ATP-binding</keyword>
<keyword evidence="5 11" id="KW-1003">Cell membrane</keyword>
<evidence type="ECO:0000256" key="5">
    <source>
        <dbReference type="ARBA" id="ARBA00022475"/>
    </source>
</evidence>
<dbReference type="InterPro" id="IPR003439">
    <property type="entry name" value="ABC_transporter-like_ATP-bd"/>
</dbReference>
<dbReference type="OrthoDB" id="9802264at2"/>
<dbReference type="NCBIfam" id="TIGR02673">
    <property type="entry name" value="FtsE"/>
    <property type="match status" value="1"/>
</dbReference>
<dbReference type="EMBL" id="PSYR01000001">
    <property type="protein sequence ID" value="RCN58533.1"/>
    <property type="molecule type" value="Genomic_DNA"/>
</dbReference>
<comment type="caution">
    <text evidence="12">The sequence shown here is derived from an EMBL/GenBank/DDBJ whole genome shotgun (WGS) entry which is preliminary data.</text>
</comment>
<evidence type="ECO:0000256" key="10">
    <source>
        <dbReference type="ARBA" id="ARBA00023306"/>
    </source>
</evidence>
<name>A0A1C2FZP7_9GAMM</name>
<dbReference type="GO" id="GO:0005524">
    <property type="term" value="F:ATP binding"/>
    <property type="evidence" value="ECO:0007669"/>
    <property type="project" value="UniProtKB-UniRule"/>
</dbReference>
<dbReference type="STRING" id="163359.A9R16_15320"/>
<keyword evidence="7 11" id="KW-0547">Nucleotide-binding</keyword>
<keyword evidence="10 11" id="KW-0131">Cell cycle</keyword>
<evidence type="ECO:0000256" key="4">
    <source>
        <dbReference type="ARBA" id="ARBA00020019"/>
    </source>
</evidence>
<dbReference type="SUPFAM" id="SSF52540">
    <property type="entry name" value="P-loop containing nucleoside triphosphate hydrolases"/>
    <property type="match status" value="1"/>
</dbReference>
<dbReference type="InterPro" id="IPR027417">
    <property type="entry name" value="P-loop_NTPase"/>
</dbReference>
<evidence type="ECO:0000313" key="13">
    <source>
        <dbReference type="Proteomes" id="UP000253250"/>
    </source>
</evidence>
<evidence type="ECO:0000256" key="6">
    <source>
        <dbReference type="ARBA" id="ARBA00022618"/>
    </source>
</evidence>
<proteinExistence type="inferred from homology"/>
<organism evidence="12 13">
    <name type="scientific">Acidiferrobacter thiooxydans</name>
    <dbReference type="NCBI Taxonomy" id="163359"/>
    <lineage>
        <taxon>Bacteria</taxon>
        <taxon>Pseudomonadati</taxon>
        <taxon>Pseudomonadota</taxon>
        <taxon>Gammaproteobacteria</taxon>
        <taxon>Acidiferrobacterales</taxon>
        <taxon>Acidiferrobacteraceae</taxon>
        <taxon>Acidiferrobacter</taxon>
    </lineage>
</organism>
<evidence type="ECO:0000256" key="9">
    <source>
        <dbReference type="ARBA" id="ARBA00023136"/>
    </source>
</evidence>
<dbReference type="AlphaFoldDB" id="A0A1C2FZP7"/>
<comment type="subcellular location">
    <subcellularLocation>
        <location evidence="11">Cell inner membrane</location>
        <topology evidence="11">Peripheral membrane protein</topology>
        <orientation evidence="11">Cytoplasmic side</orientation>
    </subcellularLocation>
    <subcellularLocation>
        <location evidence="2">Cell membrane</location>
        <topology evidence="2">Peripheral membrane protein</topology>
    </subcellularLocation>
</comment>
<sequence length="219" mass="24120">MIELKHVFKRYPLGIEALSDVSFRVARGEMAFLTGPSGAGKSTVLKLICLLERPTRGQVMVNGHDLARLKPYRLPHFRREIGVVFQDNRLLNERTVFDNVALPLLVAGVTGDEVRKRVLAALDKVGLRGRERGFPLALSGGEQQRVGIARALVHRPALLIADEPTGNLDAALSDDIIDLFQEFNDHGVTVLIATHDLRQIGRLQARVIRLGEGHMVSAA</sequence>
<keyword evidence="6 11" id="KW-0132">Cell division</keyword>
<comment type="similarity">
    <text evidence="3 11">Belongs to the ABC transporter superfamily.</text>
</comment>
<keyword evidence="13" id="KW-1185">Reference proteome</keyword>
<evidence type="ECO:0000256" key="7">
    <source>
        <dbReference type="ARBA" id="ARBA00022741"/>
    </source>
</evidence>
<dbReference type="GO" id="GO:0016887">
    <property type="term" value="F:ATP hydrolysis activity"/>
    <property type="evidence" value="ECO:0007669"/>
    <property type="project" value="InterPro"/>
</dbReference>